<evidence type="ECO:0000256" key="1">
    <source>
        <dbReference type="SAM" id="MobiDB-lite"/>
    </source>
</evidence>
<sequence length="128" mass="14971">MKIILLALVFALLEATYGLSKHIELSFEDKLIKKLVARYKRRGRWGRPLEHYNDTITINYNMQLIQIMDLDERNQVLTLNVWDRYEEEEEGGDDDDDDDGDDDDGDDDGDDDEDDDDDAFIKRKALIN</sequence>
<dbReference type="GO" id="GO:0005230">
    <property type="term" value="F:extracellular ligand-gated monoatomic ion channel activity"/>
    <property type="evidence" value="ECO:0007669"/>
    <property type="project" value="InterPro"/>
</dbReference>
<organism evidence="4 5">
    <name type="scientific">Elysia marginata</name>
    <dbReference type="NCBI Taxonomy" id="1093978"/>
    <lineage>
        <taxon>Eukaryota</taxon>
        <taxon>Metazoa</taxon>
        <taxon>Spiralia</taxon>
        <taxon>Lophotrochozoa</taxon>
        <taxon>Mollusca</taxon>
        <taxon>Gastropoda</taxon>
        <taxon>Heterobranchia</taxon>
        <taxon>Euthyneura</taxon>
        <taxon>Panpulmonata</taxon>
        <taxon>Sacoglossa</taxon>
        <taxon>Placobranchoidea</taxon>
        <taxon>Plakobranchidae</taxon>
        <taxon>Elysia</taxon>
    </lineage>
</organism>
<dbReference type="AlphaFoldDB" id="A0AAV4I2T7"/>
<proteinExistence type="predicted"/>
<keyword evidence="4" id="KW-0675">Receptor</keyword>
<protein>
    <submittedName>
        <fullName evidence="4">Neuronal acetylcholine receptor subunit alpha-4</fullName>
    </submittedName>
</protein>
<dbReference type="SUPFAM" id="SSF63712">
    <property type="entry name" value="Nicotinic receptor ligand binding domain-like"/>
    <property type="match status" value="1"/>
</dbReference>
<dbReference type="InterPro" id="IPR036734">
    <property type="entry name" value="Neur_chan_lig-bd_sf"/>
</dbReference>
<comment type="caution">
    <text evidence="4">The sequence shown here is derived from an EMBL/GenBank/DDBJ whole genome shotgun (WGS) entry which is preliminary data.</text>
</comment>
<dbReference type="Proteomes" id="UP000762676">
    <property type="component" value="Unassembled WGS sequence"/>
</dbReference>
<reference evidence="4 5" key="1">
    <citation type="journal article" date="2021" name="Elife">
        <title>Chloroplast acquisition without the gene transfer in kleptoplastic sea slugs, Plakobranchus ocellatus.</title>
        <authorList>
            <person name="Maeda T."/>
            <person name="Takahashi S."/>
            <person name="Yoshida T."/>
            <person name="Shimamura S."/>
            <person name="Takaki Y."/>
            <person name="Nagai Y."/>
            <person name="Toyoda A."/>
            <person name="Suzuki Y."/>
            <person name="Arimoto A."/>
            <person name="Ishii H."/>
            <person name="Satoh N."/>
            <person name="Nishiyama T."/>
            <person name="Hasebe M."/>
            <person name="Maruyama T."/>
            <person name="Minagawa J."/>
            <person name="Obokata J."/>
            <person name="Shigenobu S."/>
        </authorList>
    </citation>
    <scope>NUCLEOTIDE SEQUENCE [LARGE SCALE GENOMIC DNA]</scope>
</reference>
<feature type="signal peptide" evidence="2">
    <location>
        <begin position="1"/>
        <end position="20"/>
    </location>
</feature>
<evidence type="ECO:0000313" key="4">
    <source>
        <dbReference type="EMBL" id="GFS04743.1"/>
    </source>
</evidence>
<feature type="region of interest" description="Disordered" evidence="1">
    <location>
        <begin position="86"/>
        <end position="118"/>
    </location>
</feature>
<dbReference type="EMBL" id="BMAT01006034">
    <property type="protein sequence ID" value="GFS04743.1"/>
    <property type="molecule type" value="Genomic_DNA"/>
</dbReference>
<name>A0AAV4I2T7_9GAST</name>
<accession>A0AAV4I2T7</accession>
<feature type="domain" description="Neurotransmitter-gated ion-channel ligand-binding" evidence="3">
    <location>
        <begin position="28"/>
        <end position="84"/>
    </location>
</feature>
<dbReference type="GO" id="GO:0016020">
    <property type="term" value="C:membrane"/>
    <property type="evidence" value="ECO:0007669"/>
    <property type="project" value="InterPro"/>
</dbReference>
<dbReference type="Gene3D" id="2.70.170.10">
    <property type="entry name" value="Neurotransmitter-gated ion-channel ligand-binding domain"/>
    <property type="match status" value="1"/>
</dbReference>
<evidence type="ECO:0000256" key="2">
    <source>
        <dbReference type="SAM" id="SignalP"/>
    </source>
</evidence>
<evidence type="ECO:0000313" key="5">
    <source>
        <dbReference type="Proteomes" id="UP000762676"/>
    </source>
</evidence>
<feature type="chain" id="PRO_5043774994" evidence="2">
    <location>
        <begin position="21"/>
        <end position="128"/>
    </location>
</feature>
<evidence type="ECO:0000259" key="3">
    <source>
        <dbReference type="Pfam" id="PF02931"/>
    </source>
</evidence>
<dbReference type="Pfam" id="PF02931">
    <property type="entry name" value="Neur_chan_LBD"/>
    <property type="match status" value="1"/>
</dbReference>
<dbReference type="InterPro" id="IPR006202">
    <property type="entry name" value="Neur_chan_lig-bd"/>
</dbReference>
<keyword evidence="2" id="KW-0732">Signal</keyword>
<keyword evidence="5" id="KW-1185">Reference proteome</keyword>
<gene>
    <name evidence="4" type="ORF">ElyMa_002919000</name>
</gene>